<dbReference type="GO" id="GO:0051537">
    <property type="term" value="F:2 iron, 2 sulfur cluster binding"/>
    <property type="evidence" value="ECO:0007669"/>
    <property type="project" value="UniProtKB-KW"/>
</dbReference>
<dbReference type="PANTHER" id="PTHR44379:SF8">
    <property type="entry name" value="XANTHINE DEHYDROGENASE IRON-SULFUR-BINDING SUBUNIT XDHC-RELATED"/>
    <property type="match status" value="1"/>
</dbReference>
<dbReference type="AlphaFoldDB" id="A0A8J6T8G2"/>
<dbReference type="InterPro" id="IPR001041">
    <property type="entry name" value="2Fe-2S_ferredoxin-type"/>
</dbReference>
<dbReference type="PROSITE" id="PS51085">
    <property type="entry name" value="2FE2S_FER_2"/>
    <property type="match status" value="1"/>
</dbReference>
<dbReference type="EMBL" id="JACNJD010000277">
    <property type="protein sequence ID" value="MBC8178389.1"/>
    <property type="molecule type" value="Genomic_DNA"/>
</dbReference>
<evidence type="ECO:0000259" key="6">
    <source>
        <dbReference type="PROSITE" id="PS51085"/>
    </source>
</evidence>
<keyword evidence="3" id="KW-0560">Oxidoreductase</keyword>
<keyword evidence="4" id="KW-0408">Iron</keyword>
<keyword evidence="2" id="KW-0479">Metal-binding</keyword>
<dbReference type="InterPro" id="IPR012675">
    <property type="entry name" value="Beta-grasp_dom_sf"/>
</dbReference>
<dbReference type="GO" id="GO:0046872">
    <property type="term" value="F:metal ion binding"/>
    <property type="evidence" value="ECO:0007669"/>
    <property type="project" value="UniProtKB-KW"/>
</dbReference>
<dbReference type="InterPro" id="IPR006058">
    <property type="entry name" value="2Fe2S_fd_BS"/>
</dbReference>
<dbReference type="InterPro" id="IPR036010">
    <property type="entry name" value="2Fe-2S_ferredoxin-like_sf"/>
</dbReference>
<evidence type="ECO:0000256" key="5">
    <source>
        <dbReference type="ARBA" id="ARBA00023014"/>
    </source>
</evidence>
<dbReference type="Pfam" id="PF01799">
    <property type="entry name" value="Fer2_2"/>
    <property type="match status" value="1"/>
</dbReference>
<dbReference type="Pfam" id="PF00111">
    <property type="entry name" value="Fer2"/>
    <property type="match status" value="1"/>
</dbReference>
<dbReference type="Gene3D" id="1.10.150.120">
    <property type="entry name" value="[2Fe-2S]-binding domain"/>
    <property type="match status" value="1"/>
</dbReference>
<evidence type="ECO:0000256" key="3">
    <source>
        <dbReference type="ARBA" id="ARBA00023002"/>
    </source>
</evidence>
<dbReference type="InterPro" id="IPR051452">
    <property type="entry name" value="Diverse_Oxidoreductases"/>
</dbReference>
<evidence type="ECO:0000256" key="4">
    <source>
        <dbReference type="ARBA" id="ARBA00023004"/>
    </source>
</evidence>
<dbReference type="InterPro" id="IPR036884">
    <property type="entry name" value="2Fe-2S-bd_dom_sf"/>
</dbReference>
<dbReference type="PROSITE" id="PS00197">
    <property type="entry name" value="2FE2S_FER_1"/>
    <property type="match status" value="1"/>
</dbReference>
<dbReference type="Proteomes" id="UP000650524">
    <property type="component" value="Unassembled WGS sequence"/>
</dbReference>
<evidence type="ECO:0000313" key="8">
    <source>
        <dbReference type="Proteomes" id="UP000650524"/>
    </source>
</evidence>
<dbReference type="SUPFAM" id="SSF54292">
    <property type="entry name" value="2Fe-2S ferredoxin-like"/>
    <property type="match status" value="1"/>
</dbReference>
<evidence type="ECO:0000313" key="7">
    <source>
        <dbReference type="EMBL" id="MBC8178389.1"/>
    </source>
</evidence>
<gene>
    <name evidence="7" type="ORF">H8E19_13365</name>
</gene>
<comment type="caution">
    <text evidence="7">The sequence shown here is derived from an EMBL/GenBank/DDBJ whole genome shotgun (WGS) entry which is preliminary data.</text>
</comment>
<dbReference type="FunFam" id="1.10.150.120:FF:000003">
    <property type="entry name" value="Carbon monoxide dehydrogenase, small subunit"/>
    <property type="match status" value="1"/>
</dbReference>
<dbReference type="FunFam" id="3.10.20.30:FF:000020">
    <property type="entry name" value="Xanthine dehydrogenase iron-sulfur subunit"/>
    <property type="match status" value="1"/>
</dbReference>
<feature type="domain" description="2Fe-2S ferredoxin-type" evidence="6">
    <location>
        <begin position="4"/>
        <end position="80"/>
    </location>
</feature>
<evidence type="ECO:0000256" key="1">
    <source>
        <dbReference type="ARBA" id="ARBA00022714"/>
    </source>
</evidence>
<name>A0A8J6T8G2_9DELT</name>
<dbReference type="InterPro" id="IPR002888">
    <property type="entry name" value="2Fe-2S-bd"/>
</dbReference>
<dbReference type="GO" id="GO:0016491">
    <property type="term" value="F:oxidoreductase activity"/>
    <property type="evidence" value="ECO:0007669"/>
    <property type="project" value="UniProtKB-KW"/>
</dbReference>
<evidence type="ECO:0000256" key="2">
    <source>
        <dbReference type="ARBA" id="ARBA00022723"/>
    </source>
</evidence>
<keyword evidence="5" id="KW-0411">Iron-sulfur</keyword>
<protein>
    <submittedName>
        <fullName evidence="7">(2Fe-2S)-binding protein</fullName>
    </submittedName>
</protein>
<dbReference type="PANTHER" id="PTHR44379">
    <property type="entry name" value="OXIDOREDUCTASE WITH IRON-SULFUR SUBUNIT"/>
    <property type="match status" value="1"/>
</dbReference>
<reference evidence="7 8" key="1">
    <citation type="submission" date="2020-08" db="EMBL/GenBank/DDBJ databases">
        <title>Bridging the membrane lipid divide: bacteria of the FCB group superphylum have the potential to synthesize archaeal ether lipids.</title>
        <authorList>
            <person name="Villanueva L."/>
            <person name="Von Meijenfeldt F.A.B."/>
            <person name="Westbye A.B."/>
            <person name="Yadav S."/>
            <person name="Hopmans E.C."/>
            <person name="Dutilh B.E."/>
            <person name="Sinninghe Damste J.S."/>
        </authorList>
    </citation>
    <scope>NUCLEOTIDE SEQUENCE [LARGE SCALE GENOMIC DNA]</scope>
    <source>
        <strain evidence="7">NIOZ-UU27</strain>
    </source>
</reference>
<dbReference type="SUPFAM" id="SSF47741">
    <property type="entry name" value="CO dehydrogenase ISP C-domain like"/>
    <property type="match status" value="1"/>
</dbReference>
<keyword evidence="1" id="KW-0001">2Fe-2S</keyword>
<dbReference type="Gene3D" id="3.10.20.30">
    <property type="match status" value="1"/>
</dbReference>
<accession>A0A8J6T8G2</accession>
<proteinExistence type="predicted"/>
<sequence>MSTTKLSFKLNGHSMEVAIAPNTLLIDLLRDDLGLTGTKVGCREGECGACTVLLDGEPVNSCILPTIKVAGRSLTTIEGLANEEGELDEIQQAFMDEGAAQCGFCTPGMIMNAKALLNKNPNPDEAEIRQSLSGVLCRCTGYQKIVQAVVTASQMKKLQE</sequence>
<organism evidence="7 8">
    <name type="scientific">Candidatus Desulfacyla euxinica</name>
    <dbReference type="NCBI Taxonomy" id="2841693"/>
    <lineage>
        <taxon>Bacteria</taxon>
        <taxon>Deltaproteobacteria</taxon>
        <taxon>Candidatus Desulfacyla</taxon>
    </lineage>
</organism>